<feature type="transmembrane region" description="Helical" evidence="5">
    <location>
        <begin position="90"/>
        <end position="113"/>
    </location>
</feature>
<evidence type="ECO:0000256" key="5">
    <source>
        <dbReference type="SAM" id="Phobius"/>
    </source>
</evidence>
<name>K1S720_9ZZZZ</name>
<dbReference type="InterPro" id="IPR036640">
    <property type="entry name" value="ABC1_TM_sf"/>
</dbReference>
<proteinExistence type="predicted"/>
<reference evidence="7" key="1">
    <citation type="journal article" date="2013" name="Environ. Microbiol.">
        <title>Microbiota from the distal guts of lean and obese adolescents exhibit partial functional redundancy besides clear differences in community structure.</title>
        <authorList>
            <person name="Ferrer M."/>
            <person name="Ruiz A."/>
            <person name="Lanza F."/>
            <person name="Haange S.B."/>
            <person name="Oberbach A."/>
            <person name="Till H."/>
            <person name="Bargiela R."/>
            <person name="Campoy C."/>
            <person name="Segura M.T."/>
            <person name="Richter M."/>
            <person name="von Bergen M."/>
            <person name="Seifert J."/>
            <person name="Suarez A."/>
        </authorList>
    </citation>
    <scope>NUCLEOTIDE SEQUENCE</scope>
</reference>
<feature type="non-terminal residue" evidence="7">
    <location>
        <position position="202"/>
    </location>
</feature>
<evidence type="ECO:0000256" key="1">
    <source>
        <dbReference type="ARBA" id="ARBA00004141"/>
    </source>
</evidence>
<dbReference type="EMBL" id="AJWY01012596">
    <property type="protein sequence ID" value="EKC49510.1"/>
    <property type="molecule type" value="Genomic_DNA"/>
</dbReference>
<organism evidence="7">
    <name type="scientific">human gut metagenome</name>
    <dbReference type="NCBI Taxonomy" id="408170"/>
    <lineage>
        <taxon>unclassified sequences</taxon>
        <taxon>metagenomes</taxon>
        <taxon>organismal metagenomes</taxon>
    </lineage>
</organism>
<dbReference type="PROSITE" id="PS50929">
    <property type="entry name" value="ABC_TM1F"/>
    <property type="match status" value="1"/>
</dbReference>
<comment type="subcellular location">
    <subcellularLocation>
        <location evidence="1">Membrane</location>
        <topology evidence="1">Multi-pass membrane protein</topology>
    </subcellularLocation>
</comment>
<dbReference type="AlphaFoldDB" id="K1S720"/>
<feature type="transmembrane region" description="Helical" evidence="5">
    <location>
        <begin position="125"/>
        <end position="149"/>
    </location>
</feature>
<dbReference type="Gene3D" id="1.20.1560.10">
    <property type="entry name" value="ABC transporter type 1, transmembrane domain"/>
    <property type="match status" value="1"/>
</dbReference>
<dbReference type="PANTHER" id="PTHR43394:SF1">
    <property type="entry name" value="ATP-BINDING CASSETTE SUB-FAMILY B MEMBER 10, MITOCHONDRIAL"/>
    <property type="match status" value="1"/>
</dbReference>
<accession>K1S720</accession>
<protein>
    <submittedName>
        <fullName evidence="7">ABC transporter, permease/ATP-binding protein</fullName>
    </submittedName>
</protein>
<dbReference type="GO" id="GO:0005524">
    <property type="term" value="F:ATP binding"/>
    <property type="evidence" value="ECO:0007669"/>
    <property type="project" value="UniProtKB-KW"/>
</dbReference>
<dbReference type="GO" id="GO:0016020">
    <property type="term" value="C:membrane"/>
    <property type="evidence" value="ECO:0007669"/>
    <property type="project" value="UniProtKB-SubCell"/>
</dbReference>
<feature type="domain" description="ABC transmembrane type-1" evidence="6">
    <location>
        <begin position="1"/>
        <end position="151"/>
    </location>
</feature>
<dbReference type="InterPro" id="IPR011527">
    <property type="entry name" value="ABC1_TM_dom"/>
</dbReference>
<dbReference type="PANTHER" id="PTHR43394">
    <property type="entry name" value="ATP-DEPENDENT PERMEASE MDL1, MITOCHONDRIAL"/>
    <property type="match status" value="1"/>
</dbReference>
<dbReference type="Pfam" id="PF00664">
    <property type="entry name" value="ABC_membrane"/>
    <property type="match status" value="1"/>
</dbReference>
<evidence type="ECO:0000259" key="6">
    <source>
        <dbReference type="PROSITE" id="PS50929"/>
    </source>
</evidence>
<gene>
    <name evidence="7" type="ORF">LEA_18361</name>
</gene>
<evidence type="ECO:0000256" key="3">
    <source>
        <dbReference type="ARBA" id="ARBA00022989"/>
    </source>
</evidence>
<keyword evidence="2 5" id="KW-0812">Transmembrane</keyword>
<comment type="caution">
    <text evidence="7">The sequence shown here is derived from an EMBL/GenBank/DDBJ whole genome shotgun (WGS) entry which is preliminary data.</text>
</comment>
<keyword evidence="3 5" id="KW-1133">Transmembrane helix</keyword>
<keyword evidence="7" id="KW-0067">ATP-binding</keyword>
<feature type="non-terminal residue" evidence="7">
    <location>
        <position position="1"/>
    </location>
</feature>
<sequence length="202" mass="22531">LVFVSWKASVVLLICVPLIPLSIVAVQKIAKRLLSKYWGVYTNLGDTFLENIQGLTTLKVYQADERKNVEMNEKAEEFRRITMKVLTMQLNSVSVMDIVAYAGSAVGVVIAIIQVKNGIITLPQAFLIIMLAADFFLPLRLLGSFFHVAMNGMAASDKLFKLLDTKEDEHGAEIPENLDGDIEIKDLSFSYDGEKTVLTIFR</sequence>
<dbReference type="SUPFAM" id="SSF90123">
    <property type="entry name" value="ABC transporter transmembrane region"/>
    <property type="match status" value="1"/>
</dbReference>
<keyword evidence="7" id="KW-0547">Nucleotide-binding</keyword>
<feature type="transmembrane region" description="Helical" evidence="5">
    <location>
        <begin position="6"/>
        <end position="26"/>
    </location>
</feature>
<evidence type="ECO:0000313" key="7">
    <source>
        <dbReference type="EMBL" id="EKC49510.1"/>
    </source>
</evidence>
<dbReference type="GO" id="GO:0015421">
    <property type="term" value="F:ABC-type oligopeptide transporter activity"/>
    <property type="evidence" value="ECO:0007669"/>
    <property type="project" value="TreeGrafter"/>
</dbReference>
<evidence type="ECO:0000256" key="2">
    <source>
        <dbReference type="ARBA" id="ARBA00022692"/>
    </source>
</evidence>
<keyword evidence="4 5" id="KW-0472">Membrane</keyword>
<dbReference type="InterPro" id="IPR039421">
    <property type="entry name" value="Type_1_exporter"/>
</dbReference>
<evidence type="ECO:0000256" key="4">
    <source>
        <dbReference type="ARBA" id="ARBA00023136"/>
    </source>
</evidence>